<keyword evidence="2" id="KW-1185">Reference proteome</keyword>
<gene>
    <name evidence="1" type="ORF">Hypma_001406</name>
</gene>
<sequence>MMSTILHATLAPPSVVASALEPIRGYWSLSRSGSAGQKRERIYEEYDCITPDVRISKRRKVVHFVDELCAKSPSFLDTPNEIILVILEMCPDSALVAMAGACHRVRPLSISVYLRRLGVLTSEPGSQELRLCQTVPAAVFLLLSSVHLEDNVTFTCDIFYLLEYEEMLREFSVRTAITSISLRFYSHEHAVVLAPRTACALRSFLSSLSAQCNSIAVETIRYCEFASRQVSQSAAYLDSTAHSAQIRVLMSNVRRVTLTDHLFQTQALAKVGLLLLNGPRVDDFALVCMSTRRNRSNAILSKVNYPELQCFRLSSTVVLQLPIEFFHRHRSLYALALLGLHSNGSQNNPPRSLRSSNRTVELPDLAVLTFTDRFLPWVSNLVCPDIRIVSIYPSRNWKREELVGNWSGLRACFNSVIQRGMSGDATMISIPDGDVTLERDASVVQNDLRVGEHPVPKTTRLSFQLYNLREESLVRIIIILGCDVN</sequence>
<evidence type="ECO:0000313" key="2">
    <source>
        <dbReference type="Proteomes" id="UP000076154"/>
    </source>
</evidence>
<reference evidence="1" key="1">
    <citation type="submission" date="2018-04" db="EMBL/GenBank/DDBJ databases">
        <title>Whole genome sequencing of Hypsizygus marmoreus.</title>
        <authorList>
            <person name="Choi I.-G."/>
            <person name="Min B."/>
            <person name="Kim J.-G."/>
            <person name="Kim S."/>
            <person name="Oh Y.-L."/>
            <person name="Kong W.-S."/>
            <person name="Park H."/>
            <person name="Jeong J."/>
            <person name="Song E.-S."/>
        </authorList>
    </citation>
    <scope>NUCLEOTIDE SEQUENCE [LARGE SCALE GENOMIC DNA]</scope>
    <source>
        <strain evidence="1">51987-8</strain>
    </source>
</reference>
<proteinExistence type="predicted"/>
<dbReference type="EMBL" id="LUEZ02000012">
    <property type="protein sequence ID" value="RDB28132.1"/>
    <property type="molecule type" value="Genomic_DNA"/>
</dbReference>
<dbReference type="AlphaFoldDB" id="A0A369K3H8"/>
<organism evidence="1 2">
    <name type="scientific">Hypsizygus marmoreus</name>
    <name type="common">White beech mushroom</name>
    <name type="synonym">Agaricus marmoreus</name>
    <dbReference type="NCBI Taxonomy" id="39966"/>
    <lineage>
        <taxon>Eukaryota</taxon>
        <taxon>Fungi</taxon>
        <taxon>Dikarya</taxon>
        <taxon>Basidiomycota</taxon>
        <taxon>Agaricomycotina</taxon>
        <taxon>Agaricomycetes</taxon>
        <taxon>Agaricomycetidae</taxon>
        <taxon>Agaricales</taxon>
        <taxon>Tricholomatineae</taxon>
        <taxon>Lyophyllaceae</taxon>
        <taxon>Hypsizygus</taxon>
    </lineage>
</organism>
<accession>A0A369K3H8</accession>
<evidence type="ECO:0008006" key="3">
    <source>
        <dbReference type="Google" id="ProtNLM"/>
    </source>
</evidence>
<evidence type="ECO:0000313" key="1">
    <source>
        <dbReference type="EMBL" id="RDB28132.1"/>
    </source>
</evidence>
<dbReference type="InParanoid" id="A0A369K3H8"/>
<name>A0A369K3H8_HYPMA</name>
<protein>
    <recommendedName>
        <fullName evidence="3">F-box domain-containing protein</fullName>
    </recommendedName>
</protein>
<comment type="caution">
    <text evidence="1">The sequence shown here is derived from an EMBL/GenBank/DDBJ whole genome shotgun (WGS) entry which is preliminary data.</text>
</comment>
<dbReference type="Proteomes" id="UP000076154">
    <property type="component" value="Unassembled WGS sequence"/>
</dbReference>